<evidence type="ECO:0000256" key="6">
    <source>
        <dbReference type="PROSITE-ProRule" id="PRU01248"/>
    </source>
</evidence>
<dbReference type="Gene3D" id="1.10.150.130">
    <property type="match status" value="1"/>
</dbReference>
<evidence type="ECO:0000259" key="8">
    <source>
        <dbReference type="PROSITE" id="PS51900"/>
    </source>
</evidence>
<sequence length="383" mass="44124">MARKRVERNISYDDVRKKFYVNLDFGFGTNGKQIKKTQTFSTITEARKALRAHEVKKDRGEVVQPRQTTVADWLRYWLENIVRPYRAETTVYGYRNMIENYLVPRLGKIQLQSLTPQKIQRYYTDLLTKTTLSSNTVRKHHDLLRTALDIAVRQQMIATNPADRVEAPKTKTPERHFYSPQDLAHLLQCAEGHRLELVIKLAAYLGLRREEYCGLHWSDVDFAHHVLHIRGARTTAGSKIIEKETKTVSSTRSLHMPAPLEDALRREYERQQDDRAFLGEEYHNTDLVLVWSDGHPYKPNYLSELFTKFVQEHNLPPLTLHGLRHTFATLANQSGATLYDISKALGHSTVATTSSIYTHILDGTHENVVSRVASVLDQTHDIP</sequence>
<evidence type="ECO:0000313" key="10">
    <source>
        <dbReference type="Proteomes" id="UP000195897"/>
    </source>
</evidence>
<gene>
    <name evidence="9" type="ORF">B5F17_12605</name>
</gene>
<accession>A0A1Y4L9U9</accession>
<evidence type="ECO:0000313" key="9">
    <source>
        <dbReference type="EMBL" id="OUP51561.1"/>
    </source>
</evidence>
<feature type="domain" description="Tyr recombinase" evidence="7">
    <location>
        <begin position="173"/>
        <end position="371"/>
    </location>
</feature>
<comment type="function">
    <text evidence="1">Site-specific tyrosine recombinase, which acts by catalyzing the cutting and rejoining of the recombining DNA molecules.</text>
</comment>
<dbReference type="Proteomes" id="UP000195897">
    <property type="component" value="Unassembled WGS sequence"/>
</dbReference>
<keyword evidence="5" id="KW-0233">DNA recombination</keyword>
<dbReference type="InterPro" id="IPR004107">
    <property type="entry name" value="Integrase_SAM-like_N"/>
</dbReference>
<evidence type="ECO:0000256" key="2">
    <source>
        <dbReference type="ARBA" id="ARBA00008857"/>
    </source>
</evidence>
<comment type="similarity">
    <text evidence="2">Belongs to the 'phage' integrase family.</text>
</comment>
<dbReference type="InterPro" id="IPR050090">
    <property type="entry name" value="Tyrosine_recombinase_XerCD"/>
</dbReference>
<dbReference type="InterPro" id="IPR044068">
    <property type="entry name" value="CB"/>
</dbReference>
<evidence type="ECO:0000256" key="5">
    <source>
        <dbReference type="ARBA" id="ARBA00023172"/>
    </source>
</evidence>
<dbReference type="SUPFAM" id="SSF56349">
    <property type="entry name" value="DNA breaking-rejoining enzymes"/>
    <property type="match status" value="1"/>
</dbReference>
<dbReference type="PANTHER" id="PTHR30349">
    <property type="entry name" value="PHAGE INTEGRASE-RELATED"/>
    <property type="match status" value="1"/>
</dbReference>
<name>A0A1Y4L9U9_9FIRM</name>
<organism evidence="9 10">
    <name type="scientific">Butyricicoccus pullicaecorum</name>
    <dbReference type="NCBI Taxonomy" id="501571"/>
    <lineage>
        <taxon>Bacteria</taxon>
        <taxon>Bacillati</taxon>
        <taxon>Bacillota</taxon>
        <taxon>Clostridia</taxon>
        <taxon>Eubacteriales</taxon>
        <taxon>Butyricicoccaceae</taxon>
        <taxon>Butyricicoccus</taxon>
    </lineage>
</organism>
<evidence type="ECO:0000256" key="3">
    <source>
        <dbReference type="ARBA" id="ARBA00022908"/>
    </source>
</evidence>
<evidence type="ECO:0000256" key="4">
    <source>
        <dbReference type="ARBA" id="ARBA00023125"/>
    </source>
</evidence>
<dbReference type="Gene3D" id="1.10.443.10">
    <property type="entry name" value="Intergrase catalytic core"/>
    <property type="match status" value="1"/>
</dbReference>
<dbReference type="Pfam" id="PF00589">
    <property type="entry name" value="Phage_integrase"/>
    <property type="match status" value="1"/>
</dbReference>
<dbReference type="EMBL" id="NFKK01000020">
    <property type="protein sequence ID" value="OUP51561.1"/>
    <property type="molecule type" value="Genomic_DNA"/>
</dbReference>
<protein>
    <submittedName>
        <fullName evidence="9">Site-specific integrase</fullName>
    </submittedName>
</protein>
<feature type="domain" description="Core-binding (CB)" evidence="8">
    <location>
        <begin position="68"/>
        <end position="152"/>
    </location>
</feature>
<dbReference type="PROSITE" id="PS51898">
    <property type="entry name" value="TYR_RECOMBINASE"/>
    <property type="match status" value="1"/>
</dbReference>
<dbReference type="GO" id="GO:0015074">
    <property type="term" value="P:DNA integration"/>
    <property type="evidence" value="ECO:0007669"/>
    <property type="project" value="UniProtKB-KW"/>
</dbReference>
<dbReference type="InterPro" id="IPR013762">
    <property type="entry name" value="Integrase-like_cat_sf"/>
</dbReference>
<dbReference type="GO" id="GO:0006310">
    <property type="term" value="P:DNA recombination"/>
    <property type="evidence" value="ECO:0007669"/>
    <property type="project" value="UniProtKB-KW"/>
</dbReference>
<dbReference type="InterPro" id="IPR011010">
    <property type="entry name" value="DNA_brk_join_enz"/>
</dbReference>
<evidence type="ECO:0000256" key="1">
    <source>
        <dbReference type="ARBA" id="ARBA00003283"/>
    </source>
</evidence>
<dbReference type="GO" id="GO:0003677">
    <property type="term" value="F:DNA binding"/>
    <property type="evidence" value="ECO:0007669"/>
    <property type="project" value="UniProtKB-UniRule"/>
</dbReference>
<comment type="caution">
    <text evidence="9">The sequence shown here is derived from an EMBL/GenBank/DDBJ whole genome shotgun (WGS) entry which is preliminary data.</text>
</comment>
<evidence type="ECO:0000259" key="7">
    <source>
        <dbReference type="PROSITE" id="PS51898"/>
    </source>
</evidence>
<dbReference type="PANTHER" id="PTHR30349:SF91">
    <property type="entry name" value="INTA PROTEIN"/>
    <property type="match status" value="1"/>
</dbReference>
<dbReference type="InterPro" id="IPR010998">
    <property type="entry name" value="Integrase_recombinase_N"/>
</dbReference>
<keyword evidence="3" id="KW-0229">DNA integration</keyword>
<reference evidence="10" key="1">
    <citation type="submission" date="2017-04" db="EMBL/GenBank/DDBJ databases">
        <title>Function of individual gut microbiota members based on whole genome sequencing of pure cultures obtained from chicken caecum.</title>
        <authorList>
            <person name="Medvecky M."/>
            <person name="Cejkova D."/>
            <person name="Polansky O."/>
            <person name="Karasova D."/>
            <person name="Kubasova T."/>
            <person name="Cizek A."/>
            <person name="Rychlik I."/>
        </authorList>
    </citation>
    <scope>NUCLEOTIDE SEQUENCE [LARGE SCALE GENOMIC DNA]</scope>
    <source>
        <strain evidence="10">An180</strain>
    </source>
</reference>
<dbReference type="Pfam" id="PF14659">
    <property type="entry name" value="Phage_int_SAM_3"/>
    <property type="match status" value="1"/>
</dbReference>
<dbReference type="InterPro" id="IPR002104">
    <property type="entry name" value="Integrase_catalytic"/>
</dbReference>
<dbReference type="PROSITE" id="PS51900">
    <property type="entry name" value="CB"/>
    <property type="match status" value="1"/>
</dbReference>
<dbReference type="AlphaFoldDB" id="A0A1Y4L9U9"/>
<dbReference type="CDD" id="cd01189">
    <property type="entry name" value="INT_ICEBs1_C_like"/>
    <property type="match status" value="1"/>
</dbReference>
<proteinExistence type="inferred from homology"/>
<keyword evidence="4 6" id="KW-0238">DNA-binding</keyword>